<proteinExistence type="predicted"/>
<sequence>MPVVKKVIKPYPSKDSYSPDEFATVPVGGAKVAFDKCPHDS</sequence>
<gene>
    <name evidence="1" type="ORF">METZ01_LOCUS290992</name>
</gene>
<accession>A0A382LN27</accession>
<dbReference type="AlphaFoldDB" id="A0A382LN27"/>
<evidence type="ECO:0000313" key="1">
    <source>
        <dbReference type="EMBL" id="SVC38138.1"/>
    </source>
</evidence>
<protein>
    <submittedName>
        <fullName evidence="1">Uncharacterized protein</fullName>
    </submittedName>
</protein>
<dbReference type="EMBL" id="UINC01088153">
    <property type="protein sequence ID" value="SVC38138.1"/>
    <property type="molecule type" value="Genomic_DNA"/>
</dbReference>
<organism evidence="1">
    <name type="scientific">marine metagenome</name>
    <dbReference type="NCBI Taxonomy" id="408172"/>
    <lineage>
        <taxon>unclassified sequences</taxon>
        <taxon>metagenomes</taxon>
        <taxon>ecological metagenomes</taxon>
    </lineage>
</organism>
<name>A0A382LN27_9ZZZZ</name>
<reference evidence="1" key="1">
    <citation type="submission" date="2018-05" db="EMBL/GenBank/DDBJ databases">
        <authorList>
            <person name="Lanie J.A."/>
            <person name="Ng W.-L."/>
            <person name="Kazmierczak K.M."/>
            <person name="Andrzejewski T.M."/>
            <person name="Davidsen T.M."/>
            <person name="Wayne K.J."/>
            <person name="Tettelin H."/>
            <person name="Glass J.I."/>
            <person name="Rusch D."/>
            <person name="Podicherti R."/>
            <person name="Tsui H.-C.T."/>
            <person name="Winkler M.E."/>
        </authorList>
    </citation>
    <scope>NUCLEOTIDE SEQUENCE</scope>
</reference>